<protein>
    <recommendedName>
        <fullName evidence="3">TRAM domain-containing protein</fullName>
    </recommendedName>
</protein>
<sequence>MSGMGNERVVEAVVTVIIEEFELVHLEAPGDLTLSIGELTPGVQWQDLRVGQRLRCRIEGVHATRVLHAEVIS</sequence>
<reference evidence="1 2" key="1">
    <citation type="submission" date="2023-11" db="EMBL/GenBank/DDBJ databases">
        <title>Paucibacter sp. nov., isolated from fresh soil in Korea.</title>
        <authorList>
            <person name="Le N.T.T."/>
        </authorList>
    </citation>
    <scope>NUCLEOTIDE SEQUENCE [LARGE SCALE GENOMIC DNA]</scope>
    <source>
        <strain evidence="1 2">R3-3</strain>
    </source>
</reference>
<organism evidence="1 2">
    <name type="scientific">Roseateles agri</name>
    <dbReference type="NCBI Taxonomy" id="3098619"/>
    <lineage>
        <taxon>Bacteria</taxon>
        <taxon>Pseudomonadati</taxon>
        <taxon>Pseudomonadota</taxon>
        <taxon>Betaproteobacteria</taxon>
        <taxon>Burkholderiales</taxon>
        <taxon>Sphaerotilaceae</taxon>
        <taxon>Roseateles</taxon>
    </lineage>
</organism>
<proteinExistence type="predicted"/>
<evidence type="ECO:0008006" key="3">
    <source>
        <dbReference type="Google" id="ProtNLM"/>
    </source>
</evidence>
<dbReference type="EMBL" id="JAXCLA010000003">
    <property type="protein sequence ID" value="MDY0744796.1"/>
    <property type="molecule type" value="Genomic_DNA"/>
</dbReference>
<comment type="caution">
    <text evidence="1">The sequence shown here is derived from an EMBL/GenBank/DDBJ whole genome shotgun (WGS) entry which is preliminary data.</text>
</comment>
<dbReference type="Proteomes" id="UP001285263">
    <property type="component" value="Unassembled WGS sequence"/>
</dbReference>
<evidence type="ECO:0000313" key="2">
    <source>
        <dbReference type="Proteomes" id="UP001285263"/>
    </source>
</evidence>
<dbReference type="RefSeq" id="WP_320422708.1">
    <property type="nucleotide sequence ID" value="NZ_JAXCLA010000003.1"/>
</dbReference>
<evidence type="ECO:0000313" key="1">
    <source>
        <dbReference type="EMBL" id="MDY0744796.1"/>
    </source>
</evidence>
<accession>A0ABU5DG53</accession>
<gene>
    <name evidence="1" type="ORF">SNE35_09770</name>
</gene>
<keyword evidence="2" id="KW-1185">Reference proteome</keyword>
<name>A0ABU5DG53_9BURK</name>